<dbReference type="EMBL" id="WNLA01000009">
    <property type="protein sequence ID" value="MTW03301.1"/>
    <property type="molecule type" value="Genomic_DNA"/>
</dbReference>
<feature type="compositionally biased region" description="Polar residues" evidence="5">
    <location>
        <begin position="43"/>
        <end position="63"/>
    </location>
</feature>
<name>A0A6L6Q1W1_9BURK</name>
<dbReference type="RefSeq" id="WP_155439685.1">
    <property type="nucleotide sequence ID" value="NZ_WNLA01000009.1"/>
</dbReference>
<dbReference type="PANTHER" id="PTHR33823:SF2">
    <property type="entry name" value="RNA POLYMERASE-BINDING TRANSCRIPTION FACTOR DKSA"/>
    <property type="match status" value="1"/>
</dbReference>
<evidence type="ECO:0000256" key="2">
    <source>
        <dbReference type="ARBA" id="ARBA00022771"/>
    </source>
</evidence>
<dbReference type="PANTHER" id="PTHR33823">
    <property type="entry name" value="RNA POLYMERASE-BINDING TRANSCRIPTION FACTOR DKSA-RELATED"/>
    <property type="match status" value="1"/>
</dbReference>
<reference evidence="7 8" key="1">
    <citation type="submission" date="2019-11" db="EMBL/GenBank/DDBJ databases">
        <title>Type strains purchased from KCTC, JCM and DSMZ.</title>
        <authorList>
            <person name="Lu H."/>
        </authorList>
    </citation>
    <scope>NUCLEOTIDE SEQUENCE [LARGE SCALE GENOMIC DNA]</scope>
    <source>
        <strain evidence="7 8">KCTC 42409</strain>
    </source>
</reference>
<dbReference type="GO" id="GO:0008270">
    <property type="term" value="F:zinc ion binding"/>
    <property type="evidence" value="ECO:0007669"/>
    <property type="project" value="UniProtKB-KW"/>
</dbReference>
<comment type="caution">
    <text evidence="7">The sequence shown here is derived from an EMBL/GenBank/DDBJ whole genome shotgun (WGS) entry which is preliminary data.</text>
</comment>
<feature type="region of interest" description="Disordered" evidence="5">
    <location>
        <begin position="39"/>
        <end position="63"/>
    </location>
</feature>
<dbReference type="PROSITE" id="PS01102">
    <property type="entry name" value="ZF_DKSA_1"/>
    <property type="match status" value="1"/>
</dbReference>
<evidence type="ECO:0000313" key="8">
    <source>
        <dbReference type="Proteomes" id="UP000484015"/>
    </source>
</evidence>
<organism evidence="7 8">
    <name type="scientific">Pseudoduganella ginsengisoli</name>
    <dbReference type="NCBI Taxonomy" id="1462440"/>
    <lineage>
        <taxon>Bacteria</taxon>
        <taxon>Pseudomonadati</taxon>
        <taxon>Pseudomonadota</taxon>
        <taxon>Betaproteobacteria</taxon>
        <taxon>Burkholderiales</taxon>
        <taxon>Oxalobacteraceae</taxon>
        <taxon>Telluria group</taxon>
        <taxon>Pseudoduganella</taxon>
    </lineage>
</organism>
<dbReference type="InterPro" id="IPR000962">
    <property type="entry name" value="Znf_DskA_TraR"/>
</dbReference>
<keyword evidence="8" id="KW-1185">Reference proteome</keyword>
<evidence type="ECO:0000256" key="4">
    <source>
        <dbReference type="PROSITE-ProRule" id="PRU00510"/>
    </source>
</evidence>
<gene>
    <name evidence="7" type="ORF">GM668_14535</name>
</gene>
<protein>
    <submittedName>
        <fullName evidence="7">TraR/DksA family transcriptional regulator</fullName>
    </submittedName>
</protein>
<dbReference type="SUPFAM" id="SSF109635">
    <property type="entry name" value="DnaK suppressor protein DksA, alpha-hairpin domain"/>
    <property type="match status" value="1"/>
</dbReference>
<dbReference type="PROSITE" id="PS51128">
    <property type="entry name" value="ZF_DKSA_2"/>
    <property type="match status" value="1"/>
</dbReference>
<evidence type="ECO:0000256" key="1">
    <source>
        <dbReference type="ARBA" id="ARBA00022723"/>
    </source>
</evidence>
<dbReference type="AlphaFoldDB" id="A0A6L6Q1W1"/>
<dbReference type="InterPro" id="IPR037187">
    <property type="entry name" value="DnaK_N"/>
</dbReference>
<evidence type="ECO:0000256" key="3">
    <source>
        <dbReference type="ARBA" id="ARBA00022833"/>
    </source>
</evidence>
<evidence type="ECO:0000256" key="5">
    <source>
        <dbReference type="SAM" id="MobiDB-lite"/>
    </source>
</evidence>
<feature type="domain" description="Zinc finger DksA/TraR C4-type" evidence="6">
    <location>
        <begin position="80"/>
        <end position="115"/>
    </location>
</feature>
<dbReference type="SUPFAM" id="SSF57716">
    <property type="entry name" value="Glucocorticoid receptor-like (DNA-binding domain)"/>
    <property type="match status" value="1"/>
</dbReference>
<feature type="zinc finger region" description="dksA C4-type" evidence="4">
    <location>
        <begin position="85"/>
        <end position="109"/>
    </location>
</feature>
<accession>A0A6L6Q1W1</accession>
<dbReference type="Pfam" id="PF01258">
    <property type="entry name" value="zf-dskA_traR"/>
    <property type="match status" value="1"/>
</dbReference>
<dbReference type="InterPro" id="IPR020458">
    <property type="entry name" value="Znf_DskA_TraR_CS"/>
</dbReference>
<dbReference type="Gene3D" id="1.20.120.910">
    <property type="entry name" value="DksA, coiled-coil domain"/>
    <property type="match status" value="1"/>
</dbReference>
<evidence type="ECO:0000313" key="7">
    <source>
        <dbReference type="EMBL" id="MTW03301.1"/>
    </source>
</evidence>
<dbReference type="OrthoDB" id="9811543at2"/>
<dbReference type="Proteomes" id="UP000484015">
    <property type="component" value="Unassembled WGS sequence"/>
</dbReference>
<keyword evidence="1" id="KW-0479">Metal-binding</keyword>
<evidence type="ECO:0000259" key="6">
    <source>
        <dbReference type="Pfam" id="PF01258"/>
    </source>
</evidence>
<keyword evidence="3" id="KW-0862">Zinc</keyword>
<keyword evidence="2" id="KW-0863">Zinc-finger</keyword>
<proteinExistence type="predicted"/>
<sequence length="118" mass="12977">MNGLTEEQLNALHTALEQRRHMLLDQVALATAGPAVEEVETSPADSASNRTMNQLQQETAGHQMTQLRAIKHALAKFSDGSYGSCENCGNDIGYSRLHARPEATLCIACQTRSERRPR</sequence>